<dbReference type="PANTHER" id="PTHR23106">
    <property type="entry name" value="ANGIOGENIC FACTOR WITH G PATCH AND FHA DOMAINS 1"/>
    <property type="match status" value="1"/>
</dbReference>
<feature type="region of interest" description="Disordered" evidence="1">
    <location>
        <begin position="438"/>
        <end position="476"/>
    </location>
</feature>
<proteinExistence type="predicted"/>
<dbReference type="Gene3D" id="2.60.200.20">
    <property type="match status" value="1"/>
</dbReference>
<feature type="region of interest" description="Disordered" evidence="1">
    <location>
        <begin position="350"/>
        <end position="422"/>
    </location>
</feature>
<feature type="region of interest" description="Disordered" evidence="1">
    <location>
        <begin position="45"/>
        <end position="112"/>
    </location>
</feature>
<sequence>MTAAGASHPPESTPSNSTWTWQPEYGLFYHPGRNLWAQYDQTTGEYKYLPPSSTEEESQDDKALDNEEREEGEISDDGGPTLNTSSSTTSTFTHSNRYHHHPEQDYHSSLSSSNTLSFSDASKYAFPGKEEPACGFSSVSTVTPARQLKPYDLRLLRVSSSCLSSKHKLAILSSSQPDGYAIGRDKQLSPEEGRVRLKELEVSKSHAVVYFVPPEMVSTERELLVPVEEEGWGGTYLDRDAESSTSEPQDKLGTANSSKAKLEENKGAWWIVDSGSTHGSFIGRRKPGGEGKLVKKKWKRLSEAKKASLPEQLQHGDFLRIGSTTFEIHLHPTLPCSECSLSDASSLIPTSLRPESASVEDERAPPPVSHPTMGSQPTPKDHMRQLRETLLSRPAKRLKPTSIESVDSSAAVSANAPSSSSITCLSTEDAARIYHDRAAIRRQQRPSVPLPQTSNRSSSSINPLPPAVPAQTVDSPLGNTNIGHAMLMKHGWIPGKGLGVAEEGGRVDPVEVVRPAGEGKSGIGIKPILVETKGVGDKSLDWRDQGKARRFREMGL</sequence>
<feature type="compositionally biased region" description="Low complexity" evidence="1">
    <location>
        <begin position="84"/>
        <end position="95"/>
    </location>
</feature>
<dbReference type="GO" id="GO:0003676">
    <property type="term" value="F:nucleic acid binding"/>
    <property type="evidence" value="ECO:0007669"/>
    <property type="project" value="InterPro"/>
</dbReference>
<reference evidence="3" key="1">
    <citation type="submission" date="2014-08" db="EMBL/GenBank/DDBJ databases">
        <authorList>
            <person name="Sharma Rahul"/>
            <person name="Thines Marco"/>
        </authorList>
    </citation>
    <scope>NUCLEOTIDE SEQUENCE</scope>
</reference>
<dbReference type="InterPro" id="IPR008984">
    <property type="entry name" value="SMAD_FHA_dom_sf"/>
</dbReference>
<organism evidence="3">
    <name type="scientific">Phaffia rhodozyma</name>
    <name type="common">Yeast</name>
    <name type="synonym">Xanthophyllomyces dendrorhous</name>
    <dbReference type="NCBI Taxonomy" id="264483"/>
    <lineage>
        <taxon>Eukaryota</taxon>
        <taxon>Fungi</taxon>
        <taxon>Dikarya</taxon>
        <taxon>Basidiomycota</taxon>
        <taxon>Agaricomycotina</taxon>
        <taxon>Tremellomycetes</taxon>
        <taxon>Cystofilobasidiales</taxon>
        <taxon>Mrakiaceae</taxon>
        <taxon>Phaffia</taxon>
    </lineage>
</organism>
<name>A0A0F7SV51_PHARH</name>
<feature type="domain" description="G-patch" evidence="2">
    <location>
        <begin position="479"/>
        <end position="528"/>
    </location>
</feature>
<dbReference type="PANTHER" id="PTHR23106:SF24">
    <property type="entry name" value="ANGIOGENIC FACTOR WITH G PATCH AND FHA DOMAINS 1"/>
    <property type="match status" value="1"/>
</dbReference>
<feature type="compositionally biased region" description="Acidic residues" evidence="1">
    <location>
        <begin position="67"/>
        <end position="76"/>
    </location>
</feature>
<dbReference type="Pfam" id="PF01585">
    <property type="entry name" value="G-patch"/>
    <property type="match status" value="1"/>
</dbReference>
<protein>
    <submittedName>
        <fullName evidence="3">SMAD/FHA domain</fullName>
    </submittedName>
</protein>
<feature type="compositionally biased region" description="Low complexity" evidence="1">
    <location>
        <begin position="402"/>
        <end position="421"/>
    </location>
</feature>
<dbReference type="PROSITE" id="PS50174">
    <property type="entry name" value="G_PATCH"/>
    <property type="match status" value="1"/>
</dbReference>
<dbReference type="SMART" id="SM00443">
    <property type="entry name" value="G_patch"/>
    <property type="match status" value="1"/>
</dbReference>
<accession>A0A0F7SV51</accession>
<evidence type="ECO:0000259" key="2">
    <source>
        <dbReference type="PROSITE" id="PS50174"/>
    </source>
</evidence>
<feature type="region of interest" description="Disordered" evidence="1">
    <location>
        <begin position="235"/>
        <end position="259"/>
    </location>
</feature>
<dbReference type="SUPFAM" id="SSF49879">
    <property type="entry name" value="SMAD/FHA domain"/>
    <property type="match status" value="1"/>
</dbReference>
<evidence type="ECO:0000313" key="3">
    <source>
        <dbReference type="EMBL" id="CED84629.1"/>
    </source>
</evidence>
<feature type="compositionally biased region" description="Polar residues" evidence="1">
    <location>
        <begin position="450"/>
        <end position="462"/>
    </location>
</feature>
<dbReference type="InterPro" id="IPR000467">
    <property type="entry name" value="G_patch_dom"/>
</dbReference>
<dbReference type="InterPro" id="IPR053027">
    <property type="entry name" value="AGGF1"/>
</dbReference>
<dbReference type="AlphaFoldDB" id="A0A0F7SV51"/>
<dbReference type="EMBL" id="LN483166">
    <property type="protein sequence ID" value="CED84629.1"/>
    <property type="molecule type" value="Genomic_DNA"/>
</dbReference>
<feature type="region of interest" description="Disordered" evidence="1">
    <location>
        <begin position="1"/>
        <end position="23"/>
    </location>
</feature>
<evidence type="ECO:0000256" key="1">
    <source>
        <dbReference type="SAM" id="MobiDB-lite"/>
    </source>
</evidence>